<dbReference type="Gene3D" id="3.40.50.1980">
    <property type="entry name" value="Nitrogenase molybdenum iron protein domain"/>
    <property type="match status" value="2"/>
</dbReference>
<feature type="signal peptide" evidence="6">
    <location>
        <begin position="1"/>
        <end position="18"/>
    </location>
</feature>
<dbReference type="PANTHER" id="PTHR42953">
    <property type="entry name" value="HIGH-AFFINITY ZINC UPTAKE SYSTEM PROTEIN ZNUA-RELATED"/>
    <property type="match status" value="1"/>
</dbReference>
<reference evidence="7 8" key="1">
    <citation type="submission" date="2018-04" db="EMBL/GenBank/DDBJ databases">
        <title>Genomic Encyclopedia of Archaeal and Bacterial Type Strains, Phase II (KMG-II): from individual species to whole genera.</title>
        <authorList>
            <person name="Goeker M."/>
        </authorList>
    </citation>
    <scope>NUCLEOTIDE SEQUENCE [LARGE SCALE GENOMIC DNA]</scope>
    <source>
        <strain evidence="7 8">DSM 5822</strain>
    </source>
</reference>
<dbReference type="GO" id="GO:0006829">
    <property type="term" value="P:zinc ion transport"/>
    <property type="evidence" value="ECO:0007669"/>
    <property type="project" value="UniProtKB-KW"/>
</dbReference>
<gene>
    <name evidence="7" type="ORF">C8N29_101457</name>
</gene>
<dbReference type="AlphaFoldDB" id="A0A2T5J445"/>
<evidence type="ECO:0000313" key="8">
    <source>
        <dbReference type="Proteomes" id="UP000244223"/>
    </source>
</evidence>
<dbReference type="SUPFAM" id="SSF53807">
    <property type="entry name" value="Helical backbone' metal receptor"/>
    <property type="match status" value="1"/>
</dbReference>
<keyword evidence="5" id="KW-0862">Zinc</keyword>
<evidence type="ECO:0000256" key="5">
    <source>
        <dbReference type="ARBA" id="ARBA00022906"/>
    </source>
</evidence>
<feature type="chain" id="PRO_5015580134" description="High-affinity zinc uptake system protein ZnuA" evidence="6">
    <location>
        <begin position="19"/>
        <end position="280"/>
    </location>
</feature>
<comment type="caution">
    <text evidence="7">The sequence shown here is derived from an EMBL/GenBank/DDBJ whole genome shotgun (WGS) entry which is preliminary data.</text>
</comment>
<dbReference type="OrthoDB" id="9810636at2"/>
<dbReference type="InterPro" id="IPR006127">
    <property type="entry name" value="ZnuA-like"/>
</dbReference>
<comment type="similarity">
    <text evidence="1">Belongs to the bacterial solute-binding protein 9 family.</text>
</comment>
<evidence type="ECO:0000256" key="4">
    <source>
        <dbReference type="ARBA" id="ARBA00022729"/>
    </source>
</evidence>
<keyword evidence="5" id="KW-0864">Zinc transport</keyword>
<keyword evidence="3" id="KW-0813">Transport</keyword>
<accession>A0A2T5J445</accession>
<evidence type="ECO:0000256" key="6">
    <source>
        <dbReference type="SAM" id="SignalP"/>
    </source>
</evidence>
<evidence type="ECO:0000313" key="7">
    <source>
        <dbReference type="EMBL" id="PTQ91384.1"/>
    </source>
</evidence>
<organism evidence="7 8">
    <name type="scientific">Agitococcus lubricus</name>
    <dbReference type="NCBI Taxonomy" id="1077255"/>
    <lineage>
        <taxon>Bacteria</taxon>
        <taxon>Pseudomonadati</taxon>
        <taxon>Pseudomonadota</taxon>
        <taxon>Gammaproteobacteria</taxon>
        <taxon>Moraxellales</taxon>
        <taxon>Moraxellaceae</taxon>
        <taxon>Agitococcus</taxon>
    </lineage>
</organism>
<evidence type="ECO:0000256" key="1">
    <source>
        <dbReference type="ARBA" id="ARBA00011028"/>
    </source>
</evidence>
<keyword evidence="5" id="KW-0406">Ion transport</keyword>
<dbReference type="Pfam" id="PF01297">
    <property type="entry name" value="ZnuA"/>
    <property type="match status" value="1"/>
</dbReference>
<name>A0A2T5J445_9GAMM</name>
<keyword evidence="4 6" id="KW-0732">Signal</keyword>
<dbReference type="RefSeq" id="WP_107864395.1">
    <property type="nucleotide sequence ID" value="NZ_QAON01000001.1"/>
</dbReference>
<dbReference type="Proteomes" id="UP000244223">
    <property type="component" value="Unassembled WGS sequence"/>
</dbReference>
<protein>
    <recommendedName>
        <fullName evidence="2">High-affinity zinc uptake system protein ZnuA</fullName>
    </recommendedName>
</protein>
<evidence type="ECO:0000256" key="3">
    <source>
        <dbReference type="ARBA" id="ARBA00022448"/>
    </source>
</evidence>
<evidence type="ECO:0000256" key="2">
    <source>
        <dbReference type="ARBA" id="ARBA00015915"/>
    </source>
</evidence>
<proteinExistence type="inferred from homology"/>
<dbReference type="PANTHER" id="PTHR42953:SF3">
    <property type="entry name" value="HIGH-AFFINITY ZINC UPTAKE SYSTEM PROTEIN ZNUA"/>
    <property type="match status" value="1"/>
</dbReference>
<dbReference type="GO" id="GO:0046872">
    <property type="term" value="F:metal ion binding"/>
    <property type="evidence" value="ECO:0007669"/>
    <property type="project" value="InterPro"/>
</dbReference>
<keyword evidence="8" id="KW-1185">Reference proteome</keyword>
<sequence>MKVLLCFCLLILSAFSHASIVTTIKPLTLISNAVTDGVEQAQQLLPIGASAHHYALKPSERLAIQRAELVIWVGADHESFLAKLMANHAHVLSLRSVSSQALTWRDLNSLQGQPKTLDSHLWLAPDNAIKLAYKIAEIRGKQRPEYAAKYQQNAHHFAEQVKGTLVQIQQRFATLKQRDYLAYHDAYQYLEASLGLHYRGSLTVSPEQKAGLKHVLQIKQQAQAQAWQCLLTEPQFDRKFTEQVFGKQMRYAMVDENFSQASSYSMGLQQIADTIFKCLQ</sequence>
<dbReference type="EMBL" id="QAON01000001">
    <property type="protein sequence ID" value="PTQ91384.1"/>
    <property type="molecule type" value="Genomic_DNA"/>
</dbReference>
<dbReference type="InterPro" id="IPR050492">
    <property type="entry name" value="Bact_metal-bind_prot9"/>
</dbReference>